<protein>
    <submittedName>
        <fullName evidence="1">Glycosyltransferase family 2 protein</fullName>
    </submittedName>
</protein>
<evidence type="ECO:0000313" key="2">
    <source>
        <dbReference type="Proteomes" id="UP000594014"/>
    </source>
</evidence>
<name>A0ACD1AEX8_9FIRM</name>
<sequence length="342" mass="39999">MKDYPKITIIIPIYNAELHLEECLFSVTNQTYENLEIICINDGSTDTSAKIIENAMIGDRRIKLINQDNRGVASARNVGIKEARGKYICFVDADDLLSFNACEILSQETLDEAVDIVVFGAQIITNSTQIPQFFIDAISPRKKKYSEFKKEALFDEKGACPFVWNSMYRRDFLYNYSLFFDESIILGEDHAFKFISFPRARGILFIEKKIYYYRYLSRNSSMRKLTLHQNHLCAYHLKLINSIASTWKRRGDMHDMSLDFLSWCIDFMAYDILSLPFKQYSSNSKNLIKILNENDALQFKKNLKLKQKLKITAFSNVFLWIVFSLYYKLKEFSDVKKIENNL</sequence>
<gene>
    <name evidence="1" type="ORF">FRZ06_17810</name>
</gene>
<keyword evidence="2" id="KW-1185">Reference proteome</keyword>
<dbReference type="Proteomes" id="UP000594014">
    <property type="component" value="Chromosome"/>
</dbReference>
<accession>A0ACD1AEX8</accession>
<organism evidence="1 2">
    <name type="scientific">Anoxybacterium hadale</name>
    <dbReference type="NCBI Taxonomy" id="3408580"/>
    <lineage>
        <taxon>Bacteria</taxon>
        <taxon>Bacillati</taxon>
        <taxon>Bacillota</taxon>
        <taxon>Clostridia</taxon>
        <taxon>Peptostreptococcales</taxon>
        <taxon>Anaerovoracaceae</taxon>
        <taxon>Anoxybacterium</taxon>
    </lineage>
</organism>
<evidence type="ECO:0000313" key="1">
    <source>
        <dbReference type="EMBL" id="QOX65067.1"/>
    </source>
</evidence>
<proteinExistence type="predicted"/>
<dbReference type="EMBL" id="CP042469">
    <property type="protein sequence ID" value="QOX65067.1"/>
    <property type="molecule type" value="Genomic_DNA"/>
</dbReference>
<reference evidence="1" key="1">
    <citation type="submission" date="2019-08" db="EMBL/GenBank/DDBJ databases">
        <title>Genome sequence of Clostridiales bacterium MT110.</title>
        <authorList>
            <person name="Cao J."/>
        </authorList>
    </citation>
    <scope>NUCLEOTIDE SEQUENCE</scope>
    <source>
        <strain evidence="1">MT110</strain>
    </source>
</reference>